<keyword evidence="2" id="KW-1185">Reference proteome</keyword>
<protein>
    <submittedName>
        <fullName evidence="1">19195_t:CDS:1</fullName>
    </submittedName>
</protein>
<accession>A0A9N9I3X7</accession>
<reference evidence="1" key="1">
    <citation type="submission" date="2021-06" db="EMBL/GenBank/DDBJ databases">
        <authorList>
            <person name="Kallberg Y."/>
            <person name="Tangrot J."/>
            <person name="Rosling A."/>
        </authorList>
    </citation>
    <scope>NUCLEOTIDE SEQUENCE</scope>
    <source>
        <strain evidence="1">FL966</strain>
    </source>
</reference>
<proteinExistence type="predicted"/>
<evidence type="ECO:0000313" key="2">
    <source>
        <dbReference type="Proteomes" id="UP000789759"/>
    </source>
</evidence>
<feature type="non-terminal residue" evidence="1">
    <location>
        <position position="1"/>
    </location>
</feature>
<dbReference type="EMBL" id="CAJVQA010012651">
    <property type="protein sequence ID" value="CAG8718380.1"/>
    <property type="molecule type" value="Genomic_DNA"/>
</dbReference>
<name>A0A9N9I3X7_9GLOM</name>
<gene>
    <name evidence="1" type="ORF">CPELLU_LOCUS12736</name>
</gene>
<comment type="caution">
    <text evidence="1">The sequence shown here is derived from an EMBL/GenBank/DDBJ whole genome shotgun (WGS) entry which is preliminary data.</text>
</comment>
<evidence type="ECO:0000313" key="1">
    <source>
        <dbReference type="EMBL" id="CAG8718380.1"/>
    </source>
</evidence>
<organism evidence="1 2">
    <name type="scientific">Cetraspora pellucida</name>
    <dbReference type="NCBI Taxonomy" id="1433469"/>
    <lineage>
        <taxon>Eukaryota</taxon>
        <taxon>Fungi</taxon>
        <taxon>Fungi incertae sedis</taxon>
        <taxon>Mucoromycota</taxon>
        <taxon>Glomeromycotina</taxon>
        <taxon>Glomeromycetes</taxon>
        <taxon>Diversisporales</taxon>
        <taxon>Gigasporaceae</taxon>
        <taxon>Cetraspora</taxon>
    </lineage>
</organism>
<dbReference type="AlphaFoldDB" id="A0A9N9I3X7"/>
<dbReference type="Proteomes" id="UP000789759">
    <property type="component" value="Unassembled WGS sequence"/>
</dbReference>
<sequence>SWIIRRADALYKNNIMTLYLGDDSIFNGLRSDALCENTTLTSYFQCNNNITTIIK</sequence>